<evidence type="ECO:0000256" key="8">
    <source>
        <dbReference type="ARBA" id="ARBA00022723"/>
    </source>
</evidence>
<dbReference type="InterPro" id="IPR000422">
    <property type="entry name" value="DHBP_synthase_RibB"/>
</dbReference>
<dbReference type="RefSeq" id="WP_122060299.1">
    <property type="nucleotide sequence ID" value="NZ_RFAQ01000118.1"/>
</dbReference>
<dbReference type="HAMAP" id="MF_00179">
    <property type="entry name" value="RibA"/>
    <property type="match status" value="1"/>
</dbReference>
<dbReference type="GO" id="GO:0005525">
    <property type="term" value="F:GTP binding"/>
    <property type="evidence" value="ECO:0007669"/>
    <property type="project" value="UniProtKB-KW"/>
</dbReference>
<evidence type="ECO:0000313" key="22">
    <source>
        <dbReference type="Proteomes" id="UP000277999"/>
    </source>
</evidence>
<dbReference type="EC" id="3.5.4.25" evidence="19"/>
<feature type="binding site" evidence="19">
    <location>
        <position position="268"/>
    </location>
    <ligand>
        <name>Zn(2+)</name>
        <dbReference type="ChEBI" id="CHEBI:29105"/>
        <note>catalytic</note>
    </ligand>
</feature>
<dbReference type="Proteomes" id="UP000277999">
    <property type="component" value="Unassembled WGS sequence"/>
</dbReference>
<name>A0A3M0S0I9_9CLOT</name>
<feature type="site" description="Essential for DHBP synthase activity" evidence="19">
    <location>
        <position position="164"/>
    </location>
</feature>
<dbReference type="InterPro" id="IPR017945">
    <property type="entry name" value="DHBP_synth_RibB-like_a/b_dom"/>
</dbReference>
<keyword evidence="10 19" id="KW-0378">Hydrolase</keyword>
<dbReference type="HAMAP" id="MF_00180">
    <property type="entry name" value="RibB"/>
    <property type="match status" value="1"/>
</dbReference>
<dbReference type="FunFam" id="3.90.870.10:FF:000001">
    <property type="entry name" value="Riboflavin biosynthesis protein RibBA"/>
    <property type="match status" value="1"/>
</dbReference>
<evidence type="ECO:0000256" key="4">
    <source>
        <dbReference type="ARBA" id="ARBA00004853"/>
    </source>
</evidence>
<feature type="binding site" evidence="19">
    <location>
        <begin position="29"/>
        <end position="30"/>
    </location>
    <ligand>
        <name>D-ribulose 5-phosphate</name>
        <dbReference type="ChEBI" id="CHEBI:58121"/>
    </ligand>
</feature>
<feature type="domain" description="GTP cyclohydrolase II" evidence="20">
    <location>
        <begin position="208"/>
        <end position="373"/>
    </location>
</feature>
<keyword evidence="13 19" id="KW-0342">GTP-binding</keyword>
<evidence type="ECO:0000256" key="3">
    <source>
        <dbReference type="ARBA" id="ARBA00002284"/>
    </source>
</evidence>
<keyword evidence="12 19" id="KW-0460">Magnesium</keyword>
<keyword evidence="16 19" id="KW-0511">Multifunctional enzyme</keyword>
<evidence type="ECO:0000256" key="5">
    <source>
        <dbReference type="ARBA" id="ARBA00004904"/>
    </source>
</evidence>
<feature type="binding site" evidence="19">
    <location>
        <begin position="295"/>
        <end position="297"/>
    </location>
    <ligand>
        <name>GTP</name>
        <dbReference type="ChEBI" id="CHEBI:37565"/>
    </ligand>
</feature>
<feature type="site" description="Essential for DHBP synthase activity" evidence="19">
    <location>
        <position position="126"/>
    </location>
</feature>
<dbReference type="Gene3D" id="3.90.870.10">
    <property type="entry name" value="DHBP synthase"/>
    <property type="match status" value="1"/>
</dbReference>
<feature type="binding site" evidence="19">
    <location>
        <position position="164"/>
    </location>
    <ligand>
        <name>D-ribulose 5-phosphate</name>
        <dbReference type="ChEBI" id="CHEBI:58121"/>
    </ligand>
</feature>
<feature type="region of interest" description="DHBP synthase" evidence="19">
    <location>
        <begin position="1"/>
        <end position="201"/>
    </location>
</feature>
<comment type="similarity">
    <text evidence="19">In the C-terminal section; belongs to the GTP cyclohydrolase II family.</text>
</comment>
<feature type="binding site" evidence="19">
    <location>
        <begin position="140"/>
        <end position="144"/>
    </location>
    <ligand>
        <name>D-ribulose 5-phosphate</name>
        <dbReference type="ChEBI" id="CHEBI:58121"/>
    </ligand>
</feature>
<comment type="pathway">
    <text evidence="4 19">Cofactor biosynthesis; riboflavin biosynthesis; 5-amino-6-(D-ribitylamino)uracil from GTP: step 1/4.</text>
</comment>
<gene>
    <name evidence="19" type="primary">ribBA</name>
    <name evidence="21" type="ORF">D9O40_21530</name>
</gene>
<dbReference type="HAMAP" id="MF_01283">
    <property type="entry name" value="RibBA"/>
    <property type="match status" value="1"/>
</dbReference>
<keyword evidence="7 19" id="KW-0686">Riboflavin biosynthesis</keyword>
<dbReference type="GO" id="GO:0009231">
    <property type="term" value="P:riboflavin biosynthetic process"/>
    <property type="evidence" value="ECO:0007669"/>
    <property type="project" value="UniProtKB-UniRule"/>
</dbReference>
<keyword evidence="14 19" id="KW-0464">Manganese</keyword>
<feature type="binding site" evidence="19">
    <location>
        <position position="143"/>
    </location>
    <ligand>
        <name>Mg(2+)</name>
        <dbReference type="ChEBI" id="CHEBI:18420"/>
        <label>2</label>
    </ligand>
</feature>
<dbReference type="GO" id="GO:0000287">
    <property type="term" value="F:magnesium ion binding"/>
    <property type="evidence" value="ECO:0007669"/>
    <property type="project" value="UniProtKB-UniRule"/>
</dbReference>
<evidence type="ECO:0000256" key="11">
    <source>
        <dbReference type="ARBA" id="ARBA00022833"/>
    </source>
</evidence>
<evidence type="ECO:0000256" key="13">
    <source>
        <dbReference type="ARBA" id="ARBA00023134"/>
    </source>
</evidence>
<evidence type="ECO:0000256" key="17">
    <source>
        <dbReference type="ARBA" id="ARBA00043932"/>
    </source>
</evidence>
<dbReference type="UniPathway" id="UPA00275">
    <property type="reaction ID" value="UER00399"/>
</dbReference>
<evidence type="ECO:0000256" key="18">
    <source>
        <dbReference type="ARBA" id="ARBA00049295"/>
    </source>
</evidence>
<dbReference type="PANTHER" id="PTHR21327:SF18">
    <property type="entry name" value="3,4-DIHYDROXY-2-BUTANONE 4-PHOSPHATE SYNTHASE"/>
    <property type="match status" value="1"/>
</dbReference>
<comment type="function">
    <text evidence="3 19">Catalyzes the conversion of D-ribulose 5-phosphate to formate and 3,4-dihydroxy-2-butanone 4-phosphate.</text>
</comment>
<keyword evidence="8 19" id="KW-0479">Metal-binding</keyword>
<comment type="catalytic activity">
    <reaction evidence="1 19">
        <text>D-ribulose 5-phosphate = (2S)-2-hydroxy-3-oxobutyl phosphate + formate + H(+)</text>
        <dbReference type="Rhea" id="RHEA:18457"/>
        <dbReference type="ChEBI" id="CHEBI:15378"/>
        <dbReference type="ChEBI" id="CHEBI:15740"/>
        <dbReference type="ChEBI" id="CHEBI:58121"/>
        <dbReference type="ChEBI" id="CHEBI:58830"/>
        <dbReference type="EC" id="4.1.99.12"/>
    </reaction>
</comment>
<dbReference type="InterPro" id="IPR016299">
    <property type="entry name" value="Riboflavin_synth_RibBA"/>
</dbReference>
<feature type="active site" description="Proton acceptor; for GTP cyclohydrolase activity" evidence="19">
    <location>
        <position position="329"/>
    </location>
</feature>
<reference evidence="21 22" key="1">
    <citation type="submission" date="2018-10" db="EMBL/GenBank/DDBJ databases">
        <title>Genome-centric metagenomics revealed C2 chemical producing, CO utilizing Clostridium with novel acetogenic gene cluster.</title>
        <authorList>
            <person name="Kang H."/>
            <person name="Park B."/>
            <person name="Choi I.G."/>
            <person name="Chang I.S."/>
        </authorList>
    </citation>
    <scope>NUCLEOTIDE SEQUENCE [LARGE SCALE GENOMIC DNA]</scope>
    <source>
        <strain evidence="21 22">H21-9</strain>
    </source>
</reference>
<keyword evidence="11 19" id="KW-0862">Zinc</keyword>
<evidence type="ECO:0000256" key="14">
    <source>
        <dbReference type="ARBA" id="ARBA00023211"/>
    </source>
</evidence>
<protein>
    <recommendedName>
        <fullName evidence="19">Riboflavin biosynthesis protein RibBA</fullName>
    </recommendedName>
    <domain>
        <recommendedName>
            <fullName evidence="19">3,4-dihydroxy-2-butanone 4-phosphate synthase</fullName>
            <shortName evidence="19">DHBP synthase</shortName>
            <ecNumber evidence="19">4.1.99.12</ecNumber>
        </recommendedName>
    </domain>
    <domain>
        <recommendedName>
            <fullName evidence="19">GTP cyclohydrolase-2</fullName>
            <ecNumber evidence="19">3.5.4.25</ecNumber>
        </recommendedName>
        <alternativeName>
            <fullName evidence="19">GTP cyclohydrolase II</fullName>
        </alternativeName>
    </domain>
</protein>
<dbReference type="NCBIfam" id="TIGR00506">
    <property type="entry name" value="ribB"/>
    <property type="match status" value="1"/>
</dbReference>
<dbReference type="GO" id="GO:0005829">
    <property type="term" value="C:cytosol"/>
    <property type="evidence" value="ECO:0007669"/>
    <property type="project" value="TreeGrafter"/>
</dbReference>
<dbReference type="GO" id="GO:0008270">
    <property type="term" value="F:zinc ion binding"/>
    <property type="evidence" value="ECO:0007669"/>
    <property type="project" value="UniProtKB-UniRule"/>
</dbReference>
<dbReference type="EMBL" id="RFAQ01000118">
    <property type="protein sequence ID" value="RMC91918.1"/>
    <property type="molecule type" value="Genomic_DNA"/>
</dbReference>
<dbReference type="NCBIfam" id="TIGR00505">
    <property type="entry name" value="ribA"/>
    <property type="match status" value="1"/>
</dbReference>
<comment type="caution">
    <text evidence="21">The sequence shown here is derived from an EMBL/GenBank/DDBJ whole genome shotgun (WGS) entry which is preliminary data.</text>
</comment>
<comment type="catalytic activity">
    <reaction evidence="18 19">
        <text>GTP + 4 H2O = 2,5-diamino-6-hydroxy-4-(5-phosphoribosylamino)-pyrimidine + formate + 2 phosphate + 3 H(+)</text>
        <dbReference type="Rhea" id="RHEA:23704"/>
        <dbReference type="ChEBI" id="CHEBI:15377"/>
        <dbReference type="ChEBI" id="CHEBI:15378"/>
        <dbReference type="ChEBI" id="CHEBI:15740"/>
        <dbReference type="ChEBI" id="CHEBI:37565"/>
        <dbReference type="ChEBI" id="CHEBI:43474"/>
        <dbReference type="ChEBI" id="CHEBI:58614"/>
        <dbReference type="EC" id="3.5.4.25"/>
    </reaction>
</comment>
<sequence>MNFKFDTIEDAIKDLKQGKMIIIVDDEGRENEGDLVIPAEKATGENINFMIKYAKGLLCAPIEEEIAIKLGLNPMVQHNTDNHETAFTVTVDYKDTTTGISAFERAHTINMIAASNSKDDFRRPGHIFPLIAKENGVFDRTGHTEASVDLAKLAGFKGAAAICEIIKDDGTMARRDDLMEFAKEHNLKIVTIVDLIAYRKKTEKLVKRVASANLPTRFGKFKIIGYKNILNGDEHVCLVKGDNFEKEPVLVRVHSECLTGDVFHSLRCDCGKQLQSALKQIEKEGKGVLLYMSQEGRGIGILNKIKAYKLQENGMDTVEANLALGFPADMRDYGIGAQILKDIGIKKIKLLTNNPKKIEGLSDYGLEIVERVPIEVDCSEESKRYMKTKQEKMGHLLKLKLYK</sequence>
<dbReference type="SUPFAM" id="SSF55821">
    <property type="entry name" value="YrdC/RibB"/>
    <property type="match status" value="1"/>
</dbReference>
<dbReference type="Gene3D" id="3.40.50.10990">
    <property type="entry name" value="GTP cyclohydrolase II"/>
    <property type="match status" value="1"/>
</dbReference>
<evidence type="ECO:0000256" key="9">
    <source>
        <dbReference type="ARBA" id="ARBA00022741"/>
    </source>
</evidence>
<evidence type="ECO:0000256" key="2">
    <source>
        <dbReference type="ARBA" id="ARBA00001936"/>
    </source>
</evidence>
<evidence type="ECO:0000259" key="20">
    <source>
        <dbReference type="Pfam" id="PF00925"/>
    </source>
</evidence>
<comment type="function">
    <text evidence="17 19">Catalyzes the conversion of GTP to 2,5-diamino-6-ribosylamino-4(3H)-pyrimidinone 5'-phosphate (DARP), formate and pyrophosphate.</text>
</comment>
<comment type="cofactor">
    <cofactor evidence="2">
        <name>Mn(2+)</name>
        <dbReference type="ChEBI" id="CHEBI:29035"/>
    </cofactor>
</comment>
<dbReference type="Pfam" id="PF00926">
    <property type="entry name" value="DHBP_synthase"/>
    <property type="match status" value="1"/>
</dbReference>
<dbReference type="FunFam" id="3.40.50.10990:FF:000001">
    <property type="entry name" value="Riboflavin biosynthesis protein RibBA"/>
    <property type="match status" value="1"/>
</dbReference>
<evidence type="ECO:0000256" key="7">
    <source>
        <dbReference type="ARBA" id="ARBA00022619"/>
    </source>
</evidence>
<dbReference type="NCBIfam" id="NF001591">
    <property type="entry name" value="PRK00393.1"/>
    <property type="match status" value="1"/>
</dbReference>
<feature type="binding site" evidence="19">
    <location>
        <position position="270"/>
    </location>
    <ligand>
        <name>Zn(2+)</name>
        <dbReference type="ChEBI" id="CHEBI:29105"/>
        <note>catalytic</note>
    </ligand>
</feature>
<evidence type="ECO:0000256" key="1">
    <source>
        <dbReference type="ARBA" id="ARBA00000141"/>
    </source>
</evidence>
<dbReference type="SUPFAM" id="SSF142695">
    <property type="entry name" value="RibA-like"/>
    <property type="match status" value="1"/>
</dbReference>
<feature type="region of interest" description="GTP cyclohydrolase II" evidence="19">
    <location>
        <begin position="202"/>
        <end position="403"/>
    </location>
</feature>
<dbReference type="Pfam" id="PF00925">
    <property type="entry name" value="GTP_cyclohydro2"/>
    <property type="match status" value="1"/>
</dbReference>
<dbReference type="InterPro" id="IPR000926">
    <property type="entry name" value="RibA"/>
</dbReference>
<comment type="cofactor">
    <cofactor evidence="19">
        <name>Zn(2+)</name>
        <dbReference type="ChEBI" id="CHEBI:29105"/>
    </cofactor>
    <text evidence="19">Binds 1 zinc ion per subunit.</text>
</comment>
<evidence type="ECO:0000256" key="19">
    <source>
        <dbReference type="HAMAP-Rule" id="MF_01283"/>
    </source>
</evidence>
<dbReference type="InterPro" id="IPR032677">
    <property type="entry name" value="GTP_cyclohydro_II"/>
</dbReference>
<proteinExistence type="inferred from homology"/>
<dbReference type="NCBIfam" id="NF006803">
    <property type="entry name" value="PRK09311.1"/>
    <property type="match status" value="1"/>
</dbReference>
<dbReference type="GO" id="GO:0003935">
    <property type="term" value="F:GTP cyclohydrolase II activity"/>
    <property type="evidence" value="ECO:0007669"/>
    <property type="project" value="UniProtKB-UniRule"/>
</dbReference>
<evidence type="ECO:0000256" key="16">
    <source>
        <dbReference type="ARBA" id="ARBA00023268"/>
    </source>
</evidence>
<feature type="binding site" evidence="19">
    <location>
        <position position="257"/>
    </location>
    <ligand>
        <name>Zn(2+)</name>
        <dbReference type="ChEBI" id="CHEBI:29105"/>
        <note>catalytic</note>
    </ligand>
</feature>
<evidence type="ECO:0000256" key="10">
    <source>
        <dbReference type="ARBA" id="ARBA00022801"/>
    </source>
</evidence>
<feature type="binding site" evidence="19">
    <location>
        <position position="357"/>
    </location>
    <ligand>
        <name>GTP</name>
        <dbReference type="ChEBI" id="CHEBI:37565"/>
    </ligand>
</feature>
<comment type="pathway">
    <text evidence="5 19">Cofactor biosynthesis; riboflavin biosynthesis; 2-hydroxy-3-oxobutyl phosphate from D-ribulose 5-phosphate: step 1/1.</text>
</comment>
<feature type="binding site" evidence="19">
    <location>
        <position position="317"/>
    </location>
    <ligand>
        <name>GTP</name>
        <dbReference type="ChEBI" id="CHEBI:37565"/>
    </ligand>
</feature>
<dbReference type="AlphaFoldDB" id="A0A3M0S0I9"/>
<feature type="binding site" evidence="19">
    <location>
        <position position="352"/>
    </location>
    <ligand>
        <name>GTP</name>
        <dbReference type="ChEBI" id="CHEBI:37565"/>
    </ligand>
</feature>
<feature type="active site" description="Nucleophile; for GTP cyclohydrolase activity" evidence="19">
    <location>
        <position position="331"/>
    </location>
</feature>
<evidence type="ECO:0000256" key="6">
    <source>
        <dbReference type="ARBA" id="ARBA00005520"/>
    </source>
</evidence>
<dbReference type="InterPro" id="IPR036144">
    <property type="entry name" value="RibA-like_sf"/>
</dbReference>
<accession>A0A3M0S0I9</accession>
<feature type="binding site" evidence="19">
    <location>
        <begin position="252"/>
        <end position="256"/>
    </location>
    <ligand>
        <name>GTP</name>
        <dbReference type="ChEBI" id="CHEBI:37565"/>
    </ligand>
</feature>
<keyword evidence="9 19" id="KW-0547">Nucleotide-binding</keyword>
<dbReference type="PANTHER" id="PTHR21327">
    <property type="entry name" value="GTP CYCLOHYDROLASE II-RELATED"/>
    <property type="match status" value="1"/>
</dbReference>
<comment type="similarity">
    <text evidence="6 19">In the N-terminal section; belongs to the DHBP synthase family.</text>
</comment>
<feature type="binding site" evidence="19">
    <location>
        <position position="30"/>
    </location>
    <ligand>
        <name>Mg(2+)</name>
        <dbReference type="ChEBI" id="CHEBI:18420"/>
        <label>2</label>
    </ligand>
</feature>
<feature type="binding site" evidence="19">
    <location>
        <position position="30"/>
    </location>
    <ligand>
        <name>Mg(2+)</name>
        <dbReference type="ChEBI" id="CHEBI:18420"/>
        <label>1</label>
    </ligand>
</feature>
<dbReference type="PIRSF" id="PIRSF001259">
    <property type="entry name" value="RibA"/>
    <property type="match status" value="1"/>
</dbReference>
<dbReference type="CDD" id="cd00641">
    <property type="entry name" value="GTP_cyclohydro2"/>
    <property type="match status" value="1"/>
</dbReference>
<feature type="binding site" evidence="19">
    <location>
        <position position="273"/>
    </location>
    <ligand>
        <name>GTP</name>
        <dbReference type="ChEBI" id="CHEBI:37565"/>
    </ligand>
</feature>
<evidence type="ECO:0000313" key="21">
    <source>
        <dbReference type="EMBL" id="RMC91918.1"/>
    </source>
</evidence>
<comment type="cofactor">
    <cofactor evidence="19">
        <name>Mg(2+)</name>
        <dbReference type="ChEBI" id="CHEBI:18420"/>
    </cofactor>
    <cofactor evidence="19">
        <name>Mn(2+)</name>
        <dbReference type="ChEBI" id="CHEBI:29035"/>
    </cofactor>
    <text evidence="19">Binds 2 divalent metal cations per subunit. Magnesium or manganese.</text>
</comment>
<organism evidence="21 22">
    <name type="scientific">Clostridium autoethanogenum</name>
    <dbReference type="NCBI Taxonomy" id="84023"/>
    <lineage>
        <taxon>Bacteria</taxon>
        <taxon>Bacillati</taxon>
        <taxon>Bacillota</taxon>
        <taxon>Clostridia</taxon>
        <taxon>Eubacteriales</taxon>
        <taxon>Clostridiaceae</taxon>
        <taxon>Clostridium</taxon>
    </lineage>
</organism>
<evidence type="ECO:0000256" key="15">
    <source>
        <dbReference type="ARBA" id="ARBA00023239"/>
    </source>
</evidence>
<evidence type="ECO:0000256" key="12">
    <source>
        <dbReference type="ARBA" id="ARBA00022842"/>
    </source>
</evidence>
<keyword evidence="15 19" id="KW-0456">Lyase</keyword>
<feature type="binding site" evidence="19">
    <location>
        <position position="34"/>
    </location>
    <ligand>
        <name>D-ribulose 5-phosphate</name>
        <dbReference type="ChEBI" id="CHEBI:58121"/>
    </ligand>
</feature>
<dbReference type="EC" id="4.1.99.12" evidence="19"/>
<dbReference type="GO" id="GO:0008686">
    <property type="term" value="F:3,4-dihydroxy-2-butanone-4-phosphate synthase activity"/>
    <property type="evidence" value="ECO:0007669"/>
    <property type="project" value="UniProtKB-UniRule"/>
</dbReference>
<dbReference type="GO" id="GO:0030145">
    <property type="term" value="F:manganese ion binding"/>
    <property type="evidence" value="ECO:0007669"/>
    <property type="project" value="UniProtKB-UniRule"/>
</dbReference>